<comment type="caution">
    <text evidence="1">The sequence shown here is derived from an EMBL/GenBank/DDBJ whole genome shotgun (WGS) entry which is preliminary data.</text>
</comment>
<evidence type="ECO:0000313" key="2">
    <source>
        <dbReference type="Proteomes" id="UP000249081"/>
    </source>
</evidence>
<organism evidence="1 2">
    <name type="scientific">Shackletoniella antarctica</name>
    <dbReference type="NCBI Taxonomy" id="268115"/>
    <lineage>
        <taxon>Bacteria</taxon>
        <taxon>Bacillati</taxon>
        <taxon>Cyanobacteriota</taxon>
        <taxon>Cyanophyceae</taxon>
        <taxon>Oculatellales</taxon>
        <taxon>Oculatellaceae</taxon>
        <taxon>Shackletoniella</taxon>
    </lineage>
</organism>
<protein>
    <recommendedName>
        <fullName evidence="3">DUF2281 domain-containing protein</fullName>
    </recommendedName>
</protein>
<dbReference type="EMBL" id="QBMN01000125">
    <property type="protein sequence ID" value="PZO37250.1"/>
    <property type="molecule type" value="Genomic_DNA"/>
</dbReference>
<sequence>MATLTLSNKQVIDLVKQLPSQQQAEVFKYLILQQWSTWDSLSSYGAERVRIVAQEHGLNWGAMTEEERETFIDNVLHED</sequence>
<reference evidence="1 2" key="2">
    <citation type="submission" date="2018-06" db="EMBL/GenBank/DDBJ databases">
        <title>Metagenomic assembly of (sub)arctic Cyanobacteria and their associated microbiome from non-axenic cultures.</title>
        <authorList>
            <person name="Baurain D."/>
        </authorList>
    </citation>
    <scope>NUCLEOTIDE SEQUENCE [LARGE SCALE GENOMIC DNA]</scope>
    <source>
        <strain evidence="1">ULC041bin1</strain>
    </source>
</reference>
<dbReference type="AlphaFoldDB" id="A0A2W4VZ24"/>
<reference evidence="2" key="1">
    <citation type="submission" date="2018-04" db="EMBL/GenBank/DDBJ databases">
        <authorList>
            <person name="Cornet L."/>
        </authorList>
    </citation>
    <scope>NUCLEOTIDE SEQUENCE [LARGE SCALE GENOMIC DNA]</scope>
</reference>
<dbReference type="Proteomes" id="UP000249081">
    <property type="component" value="Unassembled WGS sequence"/>
</dbReference>
<evidence type="ECO:0008006" key="3">
    <source>
        <dbReference type="Google" id="ProtNLM"/>
    </source>
</evidence>
<evidence type="ECO:0000313" key="1">
    <source>
        <dbReference type="EMBL" id="PZO37250.1"/>
    </source>
</evidence>
<proteinExistence type="predicted"/>
<name>A0A2W4VZ24_9CYAN</name>
<gene>
    <name evidence="1" type="ORF">DCF17_16125</name>
</gene>
<accession>A0A2W4VZ24</accession>